<evidence type="ECO:0000259" key="12">
    <source>
        <dbReference type="Pfam" id="PF00890"/>
    </source>
</evidence>
<keyword evidence="7" id="KW-0662">Pyridine nucleotide biosynthesis</keyword>
<evidence type="ECO:0000256" key="1">
    <source>
        <dbReference type="ARBA" id="ARBA00001974"/>
    </source>
</evidence>
<feature type="domain" description="FAD-dependent oxidoreductase 2 FAD-binding" evidence="12">
    <location>
        <begin position="6"/>
        <end position="369"/>
    </location>
</feature>
<comment type="similarity">
    <text evidence="3">Belongs to the FAD-dependent oxidoreductase 2 family. NadB subfamily.</text>
</comment>
<comment type="pathway">
    <text evidence="2">Cofactor biosynthesis; NAD(+) biosynthesis; iminoaspartate from L-aspartate (oxidase route): step 1/1.</text>
</comment>
<evidence type="ECO:0000256" key="9">
    <source>
        <dbReference type="ARBA" id="ARBA00023002"/>
    </source>
</evidence>
<name>A0ABT7EAJ3_9FIRM</name>
<keyword evidence="6" id="KW-0285">Flavoprotein</keyword>
<keyword evidence="9 13" id="KW-0560">Oxidoreductase</keyword>
<evidence type="ECO:0000256" key="5">
    <source>
        <dbReference type="ARBA" id="ARBA00021901"/>
    </source>
</evidence>
<dbReference type="PANTHER" id="PTHR42716">
    <property type="entry name" value="L-ASPARTATE OXIDASE"/>
    <property type="match status" value="1"/>
</dbReference>
<comment type="cofactor">
    <cofactor evidence="1">
        <name>FAD</name>
        <dbReference type="ChEBI" id="CHEBI:57692"/>
    </cofactor>
</comment>
<dbReference type="PRINTS" id="PR00368">
    <property type="entry name" value="FADPNR"/>
</dbReference>
<evidence type="ECO:0000313" key="14">
    <source>
        <dbReference type="Proteomes" id="UP001301012"/>
    </source>
</evidence>
<evidence type="ECO:0000256" key="6">
    <source>
        <dbReference type="ARBA" id="ARBA00022630"/>
    </source>
</evidence>
<organism evidence="13 14">
    <name type="scientific">Romboutsia sedimentorum</name>
    <dbReference type="NCBI Taxonomy" id="1368474"/>
    <lineage>
        <taxon>Bacteria</taxon>
        <taxon>Bacillati</taxon>
        <taxon>Bacillota</taxon>
        <taxon>Clostridia</taxon>
        <taxon>Peptostreptococcales</taxon>
        <taxon>Peptostreptococcaceae</taxon>
        <taxon>Romboutsia</taxon>
    </lineage>
</organism>
<dbReference type="InterPro" id="IPR005288">
    <property type="entry name" value="NadB"/>
</dbReference>
<comment type="catalytic activity">
    <reaction evidence="11">
        <text>L-aspartate + O2 = iminosuccinate + H2O2</text>
        <dbReference type="Rhea" id="RHEA:25876"/>
        <dbReference type="ChEBI" id="CHEBI:15379"/>
        <dbReference type="ChEBI" id="CHEBI:16240"/>
        <dbReference type="ChEBI" id="CHEBI:29991"/>
        <dbReference type="ChEBI" id="CHEBI:77875"/>
        <dbReference type="EC" id="1.4.3.16"/>
    </reaction>
    <physiologicalReaction direction="left-to-right" evidence="11">
        <dbReference type="Rhea" id="RHEA:25877"/>
    </physiologicalReaction>
</comment>
<proteinExistence type="inferred from homology"/>
<evidence type="ECO:0000256" key="8">
    <source>
        <dbReference type="ARBA" id="ARBA00022827"/>
    </source>
</evidence>
<evidence type="ECO:0000256" key="2">
    <source>
        <dbReference type="ARBA" id="ARBA00004950"/>
    </source>
</evidence>
<evidence type="ECO:0000256" key="4">
    <source>
        <dbReference type="ARBA" id="ARBA00012173"/>
    </source>
</evidence>
<dbReference type="Pfam" id="PF00890">
    <property type="entry name" value="FAD_binding_2"/>
    <property type="match status" value="1"/>
</dbReference>
<dbReference type="PANTHER" id="PTHR42716:SF2">
    <property type="entry name" value="L-ASPARTATE OXIDASE, CHLOROPLASTIC"/>
    <property type="match status" value="1"/>
</dbReference>
<comment type="caution">
    <text evidence="13">The sequence shown here is derived from an EMBL/GenBank/DDBJ whole genome shotgun (WGS) entry which is preliminary data.</text>
</comment>
<dbReference type="InterPro" id="IPR003953">
    <property type="entry name" value="FAD-dep_OxRdtase_2_FAD-bd"/>
</dbReference>
<keyword evidence="8" id="KW-0274">FAD</keyword>
<dbReference type="NCBIfam" id="NF004820">
    <property type="entry name" value="PRK06175.1"/>
    <property type="match status" value="1"/>
</dbReference>
<evidence type="ECO:0000256" key="3">
    <source>
        <dbReference type="ARBA" id="ARBA00008562"/>
    </source>
</evidence>
<reference evidence="13 14" key="1">
    <citation type="submission" date="2023-05" db="EMBL/GenBank/DDBJ databases">
        <title>Rombocin, a short stable natural nisin variant, displays selective antimicrobial activity against Listeria monocytogenes and employs dual mode of action to kill target bacterial strains.</title>
        <authorList>
            <person name="Wambui J."/>
            <person name="Stephan R."/>
            <person name="Kuipers O.P."/>
        </authorList>
    </citation>
    <scope>NUCLEOTIDE SEQUENCE [LARGE SCALE GENOMIC DNA]</scope>
    <source>
        <strain evidence="13 14">RC002</strain>
    </source>
</reference>
<accession>A0ABT7EAJ3</accession>
<protein>
    <recommendedName>
        <fullName evidence="5">L-aspartate oxidase</fullName>
        <ecNumber evidence="4">1.4.3.16</ecNumber>
    </recommendedName>
    <alternativeName>
        <fullName evidence="10">Quinolinate synthase B</fullName>
    </alternativeName>
</protein>
<dbReference type="Proteomes" id="UP001301012">
    <property type="component" value="Unassembled WGS sequence"/>
</dbReference>
<dbReference type="EC" id="1.4.3.16" evidence="4"/>
<evidence type="ECO:0000313" key="13">
    <source>
        <dbReference type="EMBL" id="MDK2563943.1"/>
    </source>
</evidence>
<gene>
    <name evidence="13" type="ORF">QOZ84_10305</name>
</gene>
<dbReference type="EMBL" id="JASKYM010000004">
    <property type="protein sequence ID" value="MDK2563943.1"/>
    <property type="molecule type" value="Genomic_DNA"/>
</dbReference>
<dbReference type="RefSeq" id="WP_284132878.1">
    <property type="nucleotide sequence ID" value="NZ_JASKYM010000004.1"/>
</dbReference>
<keyword evidence="14" id="KW-1185">Reference proteome</keyword>
<sequence>MNKIVDVLIIGSGVSGIYTSLNLKDDIDVLLISKGKSHDTNTNLAQGGISTARNEEDIKLFIEDTLKAGKYKNDLSAVKILTKESIDNIKNLIKLGVNFDKCDDELIYTREGAHSVNRIVHTKDNTGESVQKALINELKQRKNITVYEDTYFADIISENNKCMGAIIIKDNKQINVYAKCVVLASGGIGGVFKNSTNQKILNGDSIAVSLKNNIKLENLNYIQIHPTAFYEQNSNQKRFLISEAVRGEGGILLNSDNKRFVDELLPRDIVSKAIYEQIKKSKVPYVNLDITFMKKDYIMKRFPFIYEECLKRGIDISKEYIKVSPAQHYFMGGIKVDLYSKTSMENLYAVGETSCTGVHGKNRLASNSLLEGLVFSKRCANNINDFIHNIDIKIIDTNIITTNLQTLINKNREMVINIIKEKCGDYYDELLDCR</sequence>
<evidence type="ECO:0000256" key="11">
    <source>
        <dbReference type="ARBA" id="ARBA00048305"/>
    </source>
</evidence>
<dbReference type="GO" id="GO:0008734">
    <property type="term" value="F:L-aspartate oxidase activity"/>
    <property type="evidence" value="ECO:0007669"/>
    <property type="project" value="UniProtKB-EC"/>
</dbReference>
<dbReference type="Gene3D" id="3.90.700.10">
    <property type="entry name" value="Succinate dehydrogenase/fumarate reductase flavoprotein, catalytic domain"/>
    <property type="match status" value="1"/>
</dbReference>
<evidence type="ECO:0000256" key="7">
    <source>
        <dbReference type="ARBA" id="ARBA00022642"/>
    </source>
</evidence>
<evidence type="ECO:0000256" key="10">
    <source>
        <dbReference type="ARBA" id="ARBA00030386"/>
    </source>
</evidence>
<dbReference type="Gene3D" id="3.50.50.60">
    <property type="entry name" value="FAD/NAD(P)-binding domain"/>
    <property type="match status" value="1"/>
</dbReference>
<dbReference type="SUPFAM" id="SSF56425">
    <property type="entry name" value="Succinate dehydrogenase/fumarate reductase flavoprotein, catalytic domain"/>
    <property type="match status" value="1"/>
</dbReference>
<dbReference type="InterPro" id="IPR027477">
    <property type="entry name" value="Succ_DH/fumarate_Rdtase_cat_sf"/>
</dbReference>
<dbReference type="InterPro" id="IPR036188">
    <property type="entry name" value="FAD/NAD-bd_sf"/>
</dbReference>
<dbReference type="SUPFAM" id="SSF51905">
    <property type="entry name" value="FAD/NAD(P)-binding domain"/>
    <property type="match status" value="1"/>
</dbReference>